<keyword evidence="1" id="KW-1133">Transmembrane helix</keyword>
<sequence length="137" mass="14440">MLKRTAEKVLAIIGAIVFLITAVTTTIRVATYDPEAAREQILENGVDQTIDTSMIADIAGSIGIFVIIVSVISAILGIVAAVKLKTDRKQTGLGIMLIIVALVGSIGTFLSGFIGGMVYIIAGVMVLARRPANEIRQ</sequence>
<reference evidence="3 4" key="1">
    <citation type="submission" date="2017-07" db="EMBL/GenBank/DDBJ databases">
        <title>Isolation and whole genome analysis of endospore-forming bacteria from heroin.</title>
        <authorList>
            <person name="Kalinowski J."/>
            <person name="Ahrens B."/>
            <person name="Al-Dilaimi A."/>
            <person name="Winkler A."/>
            <person name="Wibberg D."/>
            <person name="Schleenbecker U."/>
            <person name="Ruckert C."/>
            <person name="Wolfel R."/>
            <person name="Grass G."/>
        </authorList>
    </citation>
    <scope>NUCLEOTIDE SEQUENCE [LARGE SCALE GENOMIC DNA]</scope>
    <source>
        <strain evidence="3 4">7509</strain>
    </source>
</reference>
<protein>
    <recommendedName>
        <fullName evidence="2">DUF4064 domain-containing protein</fullName>
    </recommendedName>
</protein>
<name>A0A268HDU1_9BACI</name>
<feature type="transmembrane region" description="Helical" evidence="1">
    <location>
        <begin position="58"/>
        <end position="82"/>
    </location>
</feature>
<dbReference type="Pfam" id="PF13273">
    <property type="entry name" value="DUF4064"/>
    <property type="match status" value="1"/>
</dbReference>
<accession>A0A268HDU1</accession>
<gene>
    <name evidence="3" type="ORF">CHI12_07795</name>
</gene>
<evidence type="ECO:0000313" key="4">
    <source>
        <dbReference type="Proteomes" id="UP000216475"/>
    </source>
</evidence>
<proteinExistence type="predicted"/>
<keyword evidence="1" id="KW-0472">Membrane</keyword>
<organism evidence="3 4">
    <name type="scientific">Terribacillus saccharophilus</name>
    <dbReference type="NCBI Taxonomy" id="361277"/>
    <lineage>
        <taxon>Bacteria</taxon>
        <taxon>Bacillati</taxon>
        <taxon>Bacillota</taxon>
        <taxon>Bacilli</taxon>
        <taxon>Bacillales</taxon>
        <taxon>Bacillaceae</taxon>
        <taxon>Terribacillus</taxon>
    </lineage>
</organism>
<keyword evidence="1" id="KW-0812">Transmembrane</keyword>
<dbReference type="AlphaFoldDB" id="A0A268HDU1"/>
<dbReference type="Proteomes" id="UP000216475">
    <property type="component" value="Unassembled WGS sequence"/>
</dbReference>
<feature type="transmembrane region" description="Helical" evidence="1">
    <location>
        <begin position="94"/>
        <end position="122"/>
    </location>
</feature>
<evidence type="ECO:0000313" key="3">
    <source>
        <dbReference type="EMBL" id="PAE08039.1"/>
    </source>
</evidence>
<comment type="caution">
    <text evidence="3">The sequence shown here is derived from an EMBL/GenBank/DDBJ whole genome shotgun (WGS) entry which is preliminary data.</text>
</comment>
<evidence type="ECO:0000259" key="2">
    <source>
        <dbReference type="Pfam" id="PF13273"/>
    </source>
</evidence>
<dbReference type="InterPro" id="IPR025273">
    <property type="entry name" value="DUF4064"/>
</dbReference>
<feature type="domain" description="DUF4064" evidence="2">
    <location>
        <begin position="3"/>
        <end position="105"/>
    </location>
</feature>
<dbReference type="EMBL" id="NPBH01000030">
    <property type="protein sequence ID" value="PAE08039.1"/>
    <property type="molecule type" value="Genomic_DNA"/>
</dbReference>
<dbReference type="RefSeq" id="WP_095269657.1">
    <property type="nucleotide sequence ID" value="NZ_NPBH01000030.1"/>
</dbReference>
<evidence type="ECO:0000256" key="1">
    <source>
        <dbReference type="SAM" id="Phobius"/>
    </source>
</evidence>
<feature type="transmembrane region" description="Helical" evidence="1">
    <location>
        <begin position="9"/>
        <end position="30"/>
    </location>
</feature>